<dbReference type="PANTHER" id="PTHR11803:SF58">
    <property type="entry name" value="PROTEIN HMF1-RELATED"/>
    <property type="match status" value="1"/>
</dbReference>
<dbReference type="Gene3D" id="3.30.1330.40">
    <property type="entry name" value="RutC-like"/>
    <property type="match status" value="1"/>
</dbReference>
<keyword evidence="3" id="KW-1185">Reference proteome</keyword>
<dbReference type="PANTHER" id="PTHR11803">
    <property type="entry name" value="2-IMINOBUTANOATE/2-IMINOPROPANOATE DEAMINASE RIDA"/>
    <property type="match status" value="1"/>
</dbReference>
<dbReference type="Pfam" id="PF01042">
    <property type="entry name" value="Ribonuc_L-PSP"/>
    <property type="match status" value="1"/>
</dbReference>
<dbReference type="SUPFAM" id="SSF55298">
    <property type="entry name" value="YjgF-like"/>
    <property type="match status" value="1"/>
</dbReference>
<dbReference type="InterPro" id="IPR006175">
    <property type="entry name" value="YjgF/YER057c/UK114"/>
</dbReference>
<organism evidence="2 3">
    <name type="scientific">Altericroceibacterium spongiae</name>
    <dbReference type="NCBI Taxonomy" id="2320269"/>
    <lineage>
        <taxon>Bacteria</taxon>
        <taxon>Pseudomonadati</taxon>
        <taxon>Pseudomonadota</taxon>
        <taxon>Alphaproteobacteria</taxon>
        <taxon>Sphingomonadales</taxon>
        <taxon>Erythrobacteraceae</taxon>
        <taxon>Altericroceibacterium</taxon>
    </lineage>
</organism>
<gene>
    <name evidence="2" type="ORF">D6851_14165</name>
</gene>
<name>A0A420EE21_9SPHN</name>
<proteinExistence type="inferred from homology"/>
<comment type="caution">
    <text evidence="2">The sequence shown here is derived from an EMBL/GenBank/DDBJ whole genome shotgun (WGS) entry which is preliminary data.</text>
</comment>
<dbReference type="PROSITE" id="PS01094">
    <property type="entry name" value="UPF0076"/>
    <property type="match status" value="1"/>
</dbReference>
<dbReference type="InterPro" id="IPR035959">
    <property type="entry name" value="RutC-like_sf"/>
</dbReference>
<dbReference type="OrthoDB" id="9808943at2"/>
<dbReference type="AlphaFoldDB" id="A0A420EE21"/>
<dbReference type="Proteomes" id="UP000284395">
    <property type="component" value="Unassembled WGS sequence"/>
</dbReference>
<evidence type="ECO:0000256" key="1">
    <source>
        <dbReference type="ARBA" id="ARBA00010552"/>
    </source>
</evidence>
<protein>
    <submittedName>
        <fullName evidence="2">RidA family protein</fullName>
    </submittedName>
</protein>
<dbReference type="InterPro" id="IPR019897">
    <property type="entry name" value="RidA_CS"/>
</dbReference>
<evidence type="ECO:0000313" key="2">
    <source>
        <dbReference type="EMBL" id="RKF18979.1"/>
    </source>
</evidence>
<accession>A0A420EE21</accession>
<dbReference type="GO" id="GO:0019239">
    <property type="term" value="F:deaminase activity"/>
    <property type="evidence" value="ECO:0007669"/>
    <property type="project" value="TreeGrafter"/>
</dbReference>
<reference evidence="2 3" key="1">
    <citation type="submission" date="2018-09" db="EMBL/GenBank/DDBJ databases">
        <title>Altererythrobacter spongiae sp. nov., isolated from a marine sponge.</title>
        <authorList>
            <person name="Zhuang L."/>
            <person name="Luo L."/>
        </authorList>
    </citation>
    <scope>NUCLEOTIDE SEQUENCE [LARGE SCALE GENOMIC DNA]</scope>
    <source>
        <strain evidence="2 3">HN-Y73</strain>
    </source>
</reference>
<dbReference type="GO" id="GO:0005829">
    <property type="term" value="C:cytosol"/>
    <property type="evidence" value="ECO:0007669"/>
    <property type="project" value="TreeGrafter"/>
</dbReference>
<sequence length="118" mass="12068">MASPSGPPLSPARRAGGLLFLSGQLPRGADGAIAGSGMLEQARLALSNLKKLLESEGCSPDDVVKVTAWITDAADMAAFNLAYCELFDTPYPARSTVVSALVAPGALVEIEAIAQLPG</sequence>
<dbReference type="EMBL" id="RAPF01000008">
    <property type="protein sequence ID" value="RKF18979.1"/>
    <property type="molecule type" value="Genomic_DNA"/>
</dbReference>
<dbReference type="CDD" id="cd00448">
    <property type="entry name" value="YjgF_YER057c_UK114_family"/>
    <property type="match status" value="1"/>
</dbReference>
<evidence type="ECO:0000313" key="3">
    <source>
        <dbReference type="Proteomes" id="UP000284395"/>
    </source>
</evidence>
<comment type="similarity">
    <text evidence="1">Belongs to the RutC family.</text>
</comment>